<dbReference type="PANTHER" id="PTHR31623:SF110">
    <property type="entry name" value="VINORINE SYNTHASE-LIKE"/>
    <property type="match status" value="1"/>
</dbReference>
<comment type="similarity">
    <text evidence="1">Belongs to the plant acyltransferase family.</text>
</comment>
<dbReference type="Gene3D" id="3.30.559.10">
    <property type="entry name" value="Chloramphenicol acetyltransferase-like domain"/>
    <property type="match status" value="1"/>
</dbReference>
<name>B9R8M2_RICCO</name>
<dbReference type="InterPro" id="IPR023213">
    <property type="entry name" value="CAT-like_dom_sf"/>
</dbReference>
<dbReference type="Proteomes" id="UP000008311">
    <property type="component" value="Unassembled WGS sequence"/>
</dbReference>
<evidence type="ECO:0000313" key="5">
    <source>
        <dbReference type="Proteomes" id="UP000008311"/>
    </source>
</evidence>
<dbReference type="Pfam" id="PF02458">
    <property type="entry name" value="Transferase"/>
    <property type="match status" value="1"/>
</dbReference>
<evidence type="ECO:0000256" key="3">
    <source>
        <dbReference type="ARBA" id="ARBA00023315"/>
    </source>
</evidence>
<dbReference type="AlphaFoldDB" id="B9R8M2"/>
<evidence type="ECO:0000256" key="2">
    <source>
        <dbReference type="ARBA" id="ARBA00022679"/>
    </source>
</evidence>
<organism evidence="4 5">
    <name type="scientific">Ricinus communis</name>
    <name type="common">Castor bean</name>
    <dbReference type="NCBI Taxonomy" id="3988"/>
    <lineage>
        <taxon>Eukaryota</taxon>
        <taxon>Viridiplantae</taxon>
        <taxon>Streptophyta</taxon>
        <taxon>Embryophyta</taxon>
        <taxon>Tracheophyta</taxon>
        <taxon>Spermatophyta</taxon>
        <taxon>Magnoliopsida</taxon>
        <taxon>eudicotyledons</taxon>
        <taxon>Gunneridae</taxon>
        <taxon>Pentapetalae</taxon>
        <taxon>rosids</taxon>
        <taxon>fabids</taxon>
        <taxon>Malpighiales</taxon>
        <taxon>Euphorbiaceae</taxon>
        <taxon>Acalyphoideae</taxon>
        <taxon>Acalypheae</taxon>
        <taxon>Ricinus</taxon>
    </lineage>
</organism>
<evidence type="ECO:0000256" key="1">
    <source>
        <dbReference type="ARBA" id="ARBA00009861"/>
    </source>
</evidence>
<dbReference type="GO" id="GO:0016746">
    <property type="term" value="F:acyltransferase activity"/>
    <property type="evidence" value="ECO:0007669"/>
    <property type="project" value="UniProtKB-KW"/>
</dbReference>
<proteinExistence type="inferred from homology"/>
<keyword evidence="2" id="KW-0808">Transferase</keyword>
<reference evidence="5" key="1">
    <citation type="journal article" date="2010" name="Nat. Biotechnol.">
        <title>Draft genome sequence of the oilseed species Ricinus communis.</title>
        <authorList>
            <person name="Chan A.P."/>
            <person name="Crabtree J."/>
            <person name="Zhao Q."/>
            <person name="Lorenzi H."/>
            <person name="Orvis J."/>
            <person name="Puiu D."/>
            <person name="Melake-Berhan A."/>
            <person name="Jones K.M."/>
            <person name="Redman J."/>
            <person name="Chen G."/>
            <person name="Cahoon E.B."/>
            <person name="Gedil M."/>
            <person name="Stanke M."/>
            <person name="Haas B.J."/>
            <person name="Wortman J.R."/>
            <person name="Fraser-Liggett C.M."/>
            <person name="Ravel J."/>
            <person name="Rabinowicz P.D."/>
        </authorList>
    </citation>
    <scope>NUCLEOTIDE SEQUENCE [LARGE SCALE GENOMIC DNA]</scope>
    <source>
        <strain evidence="5">cv. Hale</strain>
    </source>
</reference>
<keyword evidence="5" id="KW-1185">Reference proteome</keyword>
<dbReference type="PANTHER" id="PTHR31623">
    <property type="entry name" value="F21J9.9"/>
    <property type="match status" value="1"/>
</dbReference>
<evidence type="ECO:0000313" key="4">
    <source>
        <dbReference type="EMBL" id="EEF52852.1"/>
    </source>
</evidence>
<accession>B9R8M2</accession>
<protein>
    <submittedName>
        <fullName evidence="4">Uncharacterized protein</fullName>
    </submittedName>
</protein>
<keyword evidence="3" id="KW-0012">Acyltransferase</keyword>
<dbReference type="EMBL" id="EQ973772">
    <property type="protein sequence ID" value="EEF52852.1"/>
    <property type="molecule type" value="Genomic_DNA"/>
</dbReference>
<sequence>MSESIKAISELGFNDGADCLGFSSWCNFDYYGADFGWENPVWVNSIDLSDSAFINLIMLVDTRLGDSTEAWVILDKQDMALLVCNPDLIKLASIDPSPLVINNFVLG</sequence>
<dbReference type="InParanoid" id="B9R8M2"/>
<gene>
    <name evidence="4" type="ORF">RCOM_1600910</name>
</gene>